<evidence type="ECO:0000313" key="2">
    <source>
        <dbReference type="EMBL" id="KAK9719093.1"/>
    </source>
</evidence>
<dbReference type="InterPro" id="IPR029068">
    <property type="entry name" value="Glyas_Bleomycin-R_OHBP_Dase"/>
</dbReference>
<evidence type="ECO:0000313" key="3">
    <source>
        <dbReference type="Proteomes" id="UP001479436"/>
    </source>
</evidence>
<dbReference type="EMBL" id="JASJQH010007062">
    <property type="protein sequence ID" value="KAK9719093.1"/>
    <property type="molecule type" value="Genomic_DNA"/>
</dbReference>
<dbReference type="CDD" id="cd07262">
    <property type="entry name" value="VOC_like"/>
    <property type="match status" value="1"/>
</dbReference>
<evidence type="ECO:0000259" key="1">
    <source>
        <dbReference type="PROSITE" id="PS51819"/>
    </source>
</evidence>
<reference evidence="2 3" key="1">
    <citation type="submission" date="2023-04" db="EMBL/GenBank/DDBJ databases">
        <title>Genome of Basidiobolus ranarum AG-B5.</title>
        <authorList>
            <person name="Stajich J.E."/>
            <person name="Carter-House D."/>
            <person name="Gryganskyi A."/>
        </authorList>
    </citation>
    <scope>NUCLEOTIDE SEQUENCE [LARGE SCALE GENOMIC DNA]</scope>
    <source>
        <strain evidence="2 3">AG-B5</strain>
    </source>
</reference>
<feature type="domain" description="VOC" evidence="1">
    <location>
        <begin position="1"/>
        <end position="114"/>
    </location>
</feature>
<dbReference type="InterPro" id="IPR037523">
    <property type="entry name" value="VOC_core"/>
</dbReference>
<dbReference type="PROSITE" id="PS51819">
    <property type="entry name" value="VOC"/>
    <property type="match status" value="1"/>
</dbReference>
<accession>A0ABR2W450</accession>
<dbReference type="Proteomes" id="UP001479436">
    <property type="component" value="Unassembled WGS sequence"/>
</dbReference>
<sequence length="116" mass="12874">MLDHVGILVKNLAQSKEFYAQVLQPLGHKVELEFPQAVCFGKNAIFTIAEGSSSNIHVAFRANSREEVNLFYETALKNGAKDNGAPGIRSQYADNYYAAFVYDLDGNNLEAVYHES</sequence>
<keyword evidence="3" id="KW-1185">Reference proteome</keyword>
<name>A0ABR2W450_9FUNG</name>
<dbReference type="Gene3D" id="3.10.180.10">
    <property type="entry name" value="2,3-Dihydroxybiphenyl 1,2-Dioxygenase, domain 1"/>
    <property type="match status" value="1"/>
</dbReference>
<organism evidence="2 3">
    <name type="scientific">Basidiobolus ranarum</name>
    <dbReference type="NCBI Taxonomy" id="34480"/>
    <lineage>
        <taxon>Eukaryota</taxon>
        <taxon>Fungi</taxon>
        <taxon>Fungi incertae sedis</taxon>
        <taxon>Zoopagomycota</taxon>
        <taxon>Entomophthoromycotina</taxon>
        <taxon>Basidiobolomycetes</taxon>
        <taxon>Basidiobolales</taxon>
        <taxon>Basidiobolaceae</taxon>
        <taxon>Basidiobolus</taxon>
    </lineage>
</organism>
<comment type="caution">
    <text evidence="2">The sequence shown here is derived from an EMBL/GenBank/DDBJ whole genome shotgun (WGS) entry which is preliminary data.</text>
</comment>
<gene>
    <name evidence="2" type="ORF">K7432_005016</name>
</gene>
<dbReference type="Pfam" id="PF00903">
    <property type="entry name" value="Glyoxalase"/>
    <property type="match status" value="1"/>
</dbReference>
<dbReference type="InterPro" id="IPR004360">
    <property type="entry name" value="Glyas_Fos-R_dOase_dom"/>
</dbReference>
<dbReference type="PANTHER" id="PTHR35006">
    <property type="entry name" value="GLYOXALASE FAMILY PROTEIN (AFU_ORTHOLOGUE AFUA_5G14830)"/>
    <property type="match status" value="1"/>
</dbReference>
<protein>
    <recommendedName>
        <fullName evidence="1">VOC domain-containing protein</fullName>
    </recommendedName>
</protein>
<dbReference type="PANTHER" id="PTHR35006:SF2">
    <property type="entry name" value="GLYOXALASE FAMILY PROTEIN (AFU_ORTHOLOGUE AFUA_5G14830)"/>
    <property type="match status" value="1"/>
</dbReference>
<dbReference type="SUPFAM" id="SSF54593">
    <property type="entry name" value="Glyoxalase/Bleomycin resistance protein/Dihydroxybiphenyl dioxygenase"/>
    <property type="match status" value="1"/>
</dbReference>
<proteinExistence type="predicted"/>